<proteinExistence type="predicted"/>
<comment type="caution">
    <text evidence="1">The sequence shown here is derived from an EMBL/GenBank/DDBJ whole genome shotgun (WGS) entry which is preliminary data.</text>
</comment>
<evidence type="ECO:0000313" key="1">
    <source>
        <dbReference type="EMBL" id="CAG8464382.1"/>
    </source>
</evidence>
<accession>A0ACA9KBJ5</accession>
<dbReference type="EMBL" id="CAJVQC010000215">
    <property type="protein sequence ID" value="CAG8464382.1"/>
    <property type="molecule type" value="Genomic_DNA"/>
</dbReference>
<name>A0ACA9KBJ5_9GLOM</name>
<organism evidence="1 2">
    <name type="scientific">Racocetra persica</name>
    <dbReference type="NCBI Taxonomy" id="160502"/>
    <lineage>
        <taxon>Eukaryota</taxon>
        <taxon>Fungi</taxon>
        <taxon>Fungi incertae sedis</taxon>
        <taxon>Mucoromycota</taxon>
        <taxon>Glomeromycotina</taxon>
        <taxon>Glomeromycetes</taxon>
        <taxon>Diversisporales</taxon>
        <taxon>Gigasporaceae</taxon>
        <taxon>Racocetra</taxon>
    </lineage>
</organism>
<feature type="non-terminal residue" evidence="1">
    <location>
        <position position="1"/>
    </location>
</feature>
<evidence type="ECO:0000313" key="2">
    <source>
        <dbReference type="Proteomes" id="UP000789920"/>
    </source>
</evidence>
<protein>
    <submittedName>
        <fullName evidence="1">31596_t:CDS:1</fullName>
    </submittedName>
</protein>
<gene>
    <name evidence="1" type="ORF">RPERSI_LOCUS294</name>
</gene>
<dbReference type="Proteomes" id="UP000789920">
    <property type="component" value="Unassembled WGS sequence"/>
</dbReference>
<sequence>SNRNLARHFSAASEFASSLFGVVGVVVSLWCRWSRRSWYRRLVVLLLECIQYLYKLDLG</sequence>
<keyword evidence="2" id="KW-1185">Reference proteome</keyword>
<reference evidence="1" key="1">
    <citation type="submission" date="2021-06" db="EMBL/GenBank/DDBJ databases">
        <authorList>
            <person name="Kallberg Y."/>
            <person name="Tangrot J."/>
            <person name="Rosling A."/>
        </authorList>
    </citation>
    <scope>NUCLEOTIDE SEQUENCE</scope>
    <source>
        <strain evidence="1">MA461A</strain>
    </source>
</reference>